<dbReference type="PANTHER" id="PTHR38595">
    <property type="entry name" value="CYTOPLASMIC PROTEIN-RELATED"/>
    <property type="match status" value="1"/>
</dbReference>
<organism evidence="3 4">
    <name type="scientific">Jiella pelagia</name>
    <dbReference type="NCBI Taxonomy" id="2986949"/>
    <lineage>
        <taxon>Bacteria</taxon>
        <taxon>Pseudomonadati</taxon>
        <taxon>Pseudomonadota</taxon>
        <taxon>Alphaproteobacteria</taxon>
        <taxon>Hyphomicrobiales</taxon>
        <taxon>Aurantimonadaceae</taxon>
        <taxon>Jiella</taxon>
    </lineage>
</organism>
<dbReference type="EMBL" id="CP114029">
    <property type="protein sequence ID" value="WAP70022.1"/>
    <property type="molecule type" value="Genomic_DNA"/>
</dbReference>
<dbReference type="RefSeq" id="WP_268882449.1">
    <property type="nucleotide sequence ID" value="NZ_CP114029.1"/>
</dbReference>
<feature type="region of interest" description="Disordered" evidence="1">
    <location>
        <begin position="21"/>
        <end position="49"/>
    </location>
</feature>
<evidence type="ECO:0000259" key="2">
    <source>
        <dbReference type="Pfam" id="PF04965"/>
    </source>
</evidence>
<gene>
    <name evidence="3" type="ORF">OH818_07670</name>
</gene>
<proteinExistence type="predicted"/>
<feature type="domain" description="IraD/Gp25-like" evidence="2">
    <location>
        <begin position="79"/>
        <end position="163"/>
    </location>
</feature>
<reference evidence="3" key="1">
    <citation type="submission" date="2022-12" db="EMBL/GenBank/DDBJ databases">
        <title>Jiella pelagia sp. nov., isolated from phosphonate enriched culture of Northwest Pacific surface seawater.</title>
        <authorList>
            <person name="Shin D.Y."/>
            <person name="Hwang C.Y."/>
        </authorList>
    </citation>
    <scope>NUCLEOTIDE SEQUENCE</scope>
    <source>
        <strain evidence="3">HL-NP1</strain>
    </source>
</reference>
<dbReference type="Pfam" id="PF04965">
    <property type="entry name" value="GPW_gp25"/>
    <property type="match status" value="1"/>
</dbReference>
<evidence type="ECO:0000256" key="1">
    <source>
        <dbReference type="SAM" id="MobiDB-lite"/>
    </source>
</evidence>
<sequence length="192" mass="20828">MPTRPAQERYTAPLMLIFEEPHLPRRTGGARQRRDQDRPNGDPVAAPTRARSWRDIRNHFLRRLDSFAFTIDLASASDLSAHPHCAASILNHGLPDVTAMSAGSLAVHGLAASLRAALLRHDPRLFPDTLVVTETGDDDRREAGGFDDVSQHLRFDVSGELSVLPQPIPVSFKAEFDAAAGKIAIAAVGVSP</sequence>
<accession>A0ABY7C351</accession>
<keyword evidence="4" id="KW-1185">Reference proteome</keyword>
<dbReference type="Proteomes" id="UP001164020">
    <property type="component" value="Chromosome"/>
</dbReference>
<dbReference type="InterPro" id="IPR053176">
    <property type="entry name" value="T6SS_TssE1-like"/>
</dbReference>
<evidence type="ECO:0000313" key="4">
    <source>
        <dbReference type="Proteomes" id="UP001164020"/>
    </source>
</evidence>
<evidence type="ECO:0000313" key="3">
    <source>
        <dbReference type="EMBL" id="WAP70022.1"/>
    </source>
</evidence>
<dbReference type="InterPro" id="IPR007048">
    <property type="entry name" value="IraD/Gp25-like"/>
</dbReference>
<name>A0ABY7C351_9HYPH</name>
<protein>
    <submittedName>
        <fullName evidence="3">GPW/gp25 family protein</fullName>
    </submittedName>
</protein>
<dbReference type="PANTHER" id="PTHR38595:SF1">
    <property type="entry name" value="TYPE VI SECRETION SYSTEM COMPONENT TSSE1"/>
    <property type="match status" value="1"/>
</dbReference>
<dbReference type="SUPFAM" id="SSF160719">
    <property type="entry name" value="gpW/gp25-like"/>
    <property type="match status" value="1"/>
</dbReference>